<feature type="transmembrane region" description="Helical" evidence="2">
    <location>
        <begin position="393"/>
        <end position="413"/>
    </location>
</feature>
<feature type="transmembrane region" description="Helical" evidence="2">
    <location>
        <begin position="103"/>
        <end position="124"/>
    </location>
</feature>
<feature type="transmembrane region" description="Helical" evidence="2">
    <location>
        <begin position="58"/>
        <end position="83"/>
    </location>
</feature>
<reference evidence="4" key="1">
    <citation type="submission" date="2019-09" db="EMBL/GenBank/DDBJ databases">
        <title>Characterisation of the sponge microbiome using genome-centric metagenomics.</title>
        <authorList>
            <person name="Engelberts J.P."/>
            <person name="Robbins S.J."/>
            <person name="De Goeij J.M."/>
            <person name="Aranda M."/>
            <person name="Bell S.C."/>
            <person name="Webster N.S."/>
        </authorList>
    </citation>
    <scope>NUCLEOTIDE SEQUENCE</scope>
    <source>
        <strain evidence="4">SB0664_bin_43</strain>
    </source>
</reference>
<feature type="non-terminal residue" evidence="4">
    <location>
        <position position="527"/>
    </location>
</feature>
<organism evidence="4">
    <name type="scientific">Boseongicola sp. SB0664_bin_43</name>
    <dbReference type="NCBI Taxonomy" id="2604844"/>
    <lineage>
        <taxon>Bacteria</taxon>
        <taxon>Pseudomonadati</taxon>
        <taxon>Pseudomonadota</taxon>
        <taxon>Alphaproteobacteria</taxon>
        <taxon>Rhodobacterales</taxon>
        <taxon>Paracoccaceae</taxon>
        <taxon>Boseongicola</taxon>
    </lineage>
</organism>
<feature type="transmembrane region" description="Helical" evidence="2">
    <location>
        <begin position="244"/>
        <end position="264"/>
    </location>
</feature>
<proteinExistence type="predicted"/>
<feature type="transmembrane region" description="Helical" evidence="2">
    <location>
        <begin position="339"/>
        <end position="356"/>
    </location>
</feature>
<dbReference type="Pfam" id="PF20581">
    <property type="entry name" value="DUF6785"/>
    <property type="match status" value="1"/>
</dbReference>
<accession>A0A6B0Y1Q0</accession>
<protein>
    <recommendedName>
        <fullName evidence="3">DUF6785 domain-containing protein</fullName>
    </recommendedName>
</protein>
<feature type="transmembrane region" description="Helical" evidence="2">
    <location>
        <begin position="307"/>
        <end position="324"/>
    </location>
</feature>
<dbReference type="AlphaFoldDB" id="A0A6B0Y1Q0"/>
<evidence type="ECO:0000256" key="2">
    <source>
        <dbReference type="SAM" id="Phobius"/>
    </source>
</evidence>
<dbReference type="EMBL" id="VXRY01000098">
    <property type="protein sequence ID" value="MXY32986.1"/>
    <property type="molecule type" value="Genomic_DNA"/>
</dbReference>
<feature type="transmembrane region" description="Helical" evidence="2">
    <location>
        <begin position="32"/>
        <end position="52"/>
    </location>
</feature>
<evidence type="ECO:0000259" key="3">
    <source>
        <dbReference type="Pfam" id="PF20581"/>
    </source>
</evidence>
<feature type="transmembrane region" description="Helical" evidence="2">
    <location>
        <begin position="183"/>
        <end position="204"/>
    </location>
</feature>
<keyword evidence="2" id="KW-1133">Transmembrane helix</keyword>
<dbReference type="InterPro" id="IPR046712">
    <property type="entry name" value="DUF6785"/>
</dbReference>
<keyword evidence="2" id="KW-0472">Membrane</keyword>
<feature type="transmembrane region" description="Helical" evidence="2">
    <location>
        <begin position="284"/>
        <end position="302"/>
    </location>
</feature>
<gene>
    <name evidence="4" type="ORF">F4Y60_02635</name>
</gene>
<evidence type="ECO:0000313" key="4">
    <source>
        <dbReference type="EMBL" id="MXY32986.1"/>
    </source>
</evidence>
<evidence type="ECO:0000256" key="1">
    <source>
        <dbReference type="SAM" id="MobiDB-lite"/>
    </source>
</evidence>
<comment type="caution">
    <text evidence="4">The sequence shown here is derived from an EMBL/GenBank/DDBJ whole genome shotgun (WGS) entry which is preliminary data.</text>
</comment>
<feature type="transmembrane region" description="Helical" evidence="2">
    <location>
        <begin position="419"/>
        <end position="437"/>
    </location>
</feature>
<keyword evidence="2" id="KW-0812">Transmembrane</keyword>
<sequence>MHSSTEIRQRAHGRPGGETKGLPGPHPVSAGLTVRAVALGMVLSVLVTLWTIHSAYVIHASFITIAHLPIAALCPLVLVVLVLNPALKIINPVRALTRPEIIVIFFLVFTASAIPGWAFSTYALSVISGPHYFASAENRWVELFFDYLPAWLVVSDRGGAVTWFFESLPGGQAVPWQYWVIPLFWWGAFYAAIFFVGASIMVILRKQWIEHERLTFPLAQVPLMLIEGSEERAIMPWIARTRSFWVGFAATLTIMAWNTGGYFTSWPAIPLGNPSTVNLELGEAWPPVMIRFNYLLMGIAYFTRTEILFSVWFFYLVQLIQHGVMGRTGVSNAQGVMDLQHFAGFLVFVLSTVWMARRHLYRVWRKCMGSLSGSVGAGGPGGVEELDDSREFFSYRTAVFGLIAGTVFMVGWLHASGMSLWLTCLFLVFLIVVYLGVTRIVAETGLAGLDLPHNDVNTATVRLLGTEGLASQDLTVLSLANAYGRNWRTLGMCPMAHAAKVGDRTGGVGKGVYLAIAATLVLTFLTS</sequence>
<feature type="region of interest" description="Disordered" evidence="1">
    <location>
        <begin position="1"/>
        <end position="26"/>
    </location>
</feature>
<feature type="domain" description="DUF6785" evidence="3">
    <location>
        <begin position="33"/>
        <end position="527"/>
    </location>
</feature>
<name>A0A6B0Y1Q0_9RHOB</name>